<evidence type="ECO:0000313" key="5">
    <source>
        <dbReference type="Proteomes" id="UP001189429"/>
    </source>
</evidence>
<dbReference type="InterPro" id="IPR012677">
    <property type="entry name" value="Nucleotide-bd_a/b_plait_sf"/>
</dbReference>
<dbReference type="Pfam" id="PF04059">
    <property type="entry name" value="RRM_2"/>
    <property type="match status" value="1"/>
</dbReference>
<organism evidence="4 5">
    <name type="scientific">Prorocentrum cordatum</name>
    <dbReference type="NCBI Taxonomy" id="2364126"/>
    <lineage>
        <taxon>Eukaryota</taxon>
        <taxon>Sar</taxon>
        <taxon>Alveolata</taxon>
        <taxon>Dinophyceae</taxon>
        <taxon>Prorocentrales</taxon>
        <taxon>Prorocentraceae</taxon>
        <taxon>Prorocentrum</taxon>
    </lineage>
</organism>
<evidence type="ECO:0000256" key="2">
    <source>
        <dbReference type="SAM" id="MobiDB-lite"/>
    </source>
</evidence>
<feature type="compositionally biased region" description="Low complexity" evidence="2">
    <location>
        <begin position="220"/>
        <end position="250"/>
    </location>
</feature>
<keyword evidence="5" id="KW-1185">Reference proteome</keyword>
<sequence length="452" mass="47572">MDPSTRYGSSQSIQRGMHNATCNDGGLCGLSGLRTGTSQSDSMSASTVNAGDSLASYNNAYSHSSCLSSGGSYELLPLMRSLSTMHAVTMQGLSTVQSLPPWQESDNESWQTDDGFDHPCGAWRVDTDVGNPPENAQDSHWVGAGGAQSAAEVRLPSQPTRASLLHGVVGAAPARSPTRLPSTPLRFAAGAGVAVGPPGDWSRLAGPAHAEAEPGRAVRARQSASGGRRQSASGGRGSQPAEGAARAGSQQAGGGSHARGCQGAGRAVGLAPGAGAGLQQQSQEVRWRLSEQEADMVNLELYQRELAGRVPAPTEEVPTVTPAAPAITSLMIKNIPMVVTQGDLLDLVDQTGFANVYDYVYQPTDFDSRTTQGHAFVNFVTPRDAREFFIRWNGSRLTGVAGAGTIATAVLEVKASALQGYEENVRRWTASRMRRISNSEFHPFIARRLAAQ</sequence>
<dbReference type="SUPFAM" id="SSF54928">
    <property type="entry name" value="RNA-binding domain, RBD"/>
    <property type="match status" value="1"/>
</dbReference>
<dbReference type="EMBL" id="CAUYUJ010019191">
    <property type="protein sequence ID" value="CAK0889316.1"/>
    <property type="molecule type" value="Genomic_DNA"/>
</dbReference>
<comment type="caution">
    <text evidence="4">The sequence shown here is derived from an EMBL/GenBank/DDBJ whole genome shotgun (WGS) entry which is preliminary data.</text>
</comment>
<evidence type="ECO:0000259" key="3">
    <source>
        <dbReference type="PROSITE" id="PS50102"/>
    </source>
</evidence>
<feature type="domain" description="RRM" evidence="3">
    <location>
        <begin position="328"/>
        <end position="399"/>
    </location>
</feature>
<dbReference type="Gene3D" id="3.30.70.330">
    <property type="match status" value="1"/>
</dbReference>
<dbReference type="Proteomes" id="UP001189429">
    <property type="component" value="Unassembled WGS sequence"/>
</dbReference>
<evidence type="ECO:0000256" key="1">
    <source>
        <dbReference type="PROSITE-ProRule" id="PRU00176"/>
    </source>
</evidence>
<proteinExistence type="predicted"/>
<dbReference type="InterPro" id="IPR007201">
    <property type="entry name" value="Mei2-like_Rrm_C"/>
</dbReference>
<gene>
    <name evidence="4" type="ORF">PCOR1329_LOCUS69875</name>
</gene>
<protein>
    <recommendedName>
        <fullName evidence="3">RRM domain-containing protein</fullName>
    </recommendedName>
</protein>
<accession>A0ABN9WVF0</accession>
<dbReference type="PROSITE" id="PS50102">
    <property type="entry name" value="RRM"/>
    <property type="match status" value="1"/>
</dbReference>
<feature type="region of interest" description="Disordered" evidence="2">
    <location>
        <begin position="200"/>
        <end position="266"/>
    </location>
</feature>
<name>A0ABN9WVF0_9DINO</name>
<evidence type="ECO:0000313" key="4">
    <source>
        <dbReference type="EMBL" id="CAK0889316.1"/>
    </source>
</evidence>
<reference evidence="4" key="1">
    <citation type="submission" date="2023-10" db="EMBL/GenBank/DDBJ databases">
        <authorList>
            <person name="Chen Y."/>
            <person name="Shah S."/>
            <person name="Dougan E. K."/>
            <person name="Thang M."/>
            <person name="Chan C."/>
        </authorList>
    </citation>
    <scope>NUCLEOTIDE SEQUENCE [LARGE SCALE GENOMIC DNA]</scope>
</reference>
<keyword evidence="1" id="KW-0694">RNA-binding</keyword>
<dbReference type="InterPro" id="IPR000504">
    <property type="entry name" value="RRM_dom"/>
</dbReference>
<dbReference type="InterPro" id="IPR035979">
    <property type="entry name" value="RBD_domain_sf"/>
</dbReference>